<reference evidence="1" key="1">
    <citation type="journal article" date="2014" name="Front. Microbiol.">
        <title>High frequency of phylogenetically diverse reductive dehalogenase-homologous genes in deep subseafloor sedimentary metagenomes.</title>
        <authorList>
            <person name="Kawai M."/>
            <person name="Futagami T."/>
            <person name="Toyoda A."/>
            <person name="Takaki Y."/>
            <person name="Nishi S."/>
            <person name="Hori S."/>
            <person name="Arai W."/>
            <person name="Tsubouchi T."/>
            <person name="Morono Y."/>
            <person name="Uchiyama I."/>
            <person name="Ito T."/>
            <person name="Fujiyama A."/>
            <person name="Inagaki F."/>
            <person name="Takami H."/>
        </authorList>
    </citation>
    <scope>NUCLEOTIDE SEQUENCE</scope>
    <source>
        <strain evidence="1">Expedition CK06-06</strain>
    </source>
</reference>
<feature type="non-terminal residue" evidence="1">
    <location>
        <position position="1"/>
    </location>
</feature>
<protein>
    <submittedName>
        <fullName evidence="1">Uncharacterized protein</fullName>
    </submittedName>
</protein>
<evidence type="ECO:0000313" key="1">
    <source>
        <dbReference type="EMBL" id="GAH92983.1"/>
    </source>
</evidence>
<dbReference type="EMBL" id="BARU01049398">
    <property type="protein sequence ID" value="GAH92983.1"/>
    <property type="molecule type" value="Genomic_DNA"/>
</dbReference>
<dbReference type="AlphaFoldDB" id="X1LFS9"/>
<comment type="caution">
    <text evidence="1">The sequence shown here is derived from an EMBL/GenBank/DDBJ whole genome shotgun (WGS) entry which is preliminary data.</text>
</comment>
<gene>
    <name evidence="1" type="ORF">S03H2_72752</name>
</gene>
<feature type="non-terminal residue" evidence="1">
    <location>
        <position position="46"/>
    </location>
</feature>
<organism evidence="1">
    <name type="scientific">marine sediment metagenome</name>
    <dbReference type="NCBI Taxonomy" id="412755"/>
    <lineage>
        <taxon>unclassified sequences</taxon>
        <taxon>metagenomes</taxon>
        <taxon>ecological metagenomes</taxon>
    </lineage>
</organism>
<proteinExistence type="predicted"/>
<name>X1LFS9_9ZZZZ</name>
<sequence length="46" mass="4988">GQSDNIASIPFEHMYFMSIDDFDLLTSGIASGGINLTEILDHAVKC</sequence>
<accession>X1LFS9</accession>